<feature type="region of interest" description="Disordered" evidence="1">
    <location>
        <begin position="22"/>
        <end position="108"/>
    </location>
</feature>
<dbReference type="RefSeq" id="XP_015655377.1">
    <property type="nucleotide sequence ID" value="XM_015805900.1"/>
</dbReference>
<organism evidence="2 3">
    <name type="scientific">Leptomonas pyrrhocoris</name>
    <name type="common">Firebug parasite</name>
    <dbReference type="NCBI Taxonomy" id="157538"/>
    <lineage>
        <taxon>Eukaryota</taxon>
        <taxon>Discoba</taxon>
        <taxon>Euglenozoa</taxon>
        <taxon>Kinetoplastea</taxon>
        <taxon>Metakinetoplastina</taxon>
        <taxon>Trypanosomatida</taxon>
        <taxon>Trypanosomatidae</taxon>
        <taxon>Leishmaniinae</taxon>
        <taxon>Leptomonas</taxon>
    </lineage>
</organism>
<feature type="compositionally biased region" description="Basic and acidic residues" evidence="1">
    <location>
        <begin position="262"/>
        <end position="277"/>
    </location>
</feature>
<dbReference type="AlphaFoldDB" id="A0A0N0DT38"/>
<dbReference type="GeneID" id="26907603"/>
<name>A0A0N0DT38_LEPPY</name>
<feature type="region of interest" description="Disordered" evidence="1">
    <location>
        <begin position="478"/>
        <end position="504"/>
    </location>
</feature>
<protein>
    <submittedName>
        <fullName evidence="2">Uncharacterized protein</fullName>
    </submittedName>
</protein>
<feature type="compositionally biased region" description="Basic residues" evidence="1">
    <location>
        <begin position="389"/>
        <end position="402"/>
    </location>
</feature>
<feature type="region of interest" description="Disordered" evidence="1">
    <location>
        <begin position="368"/>
        <end position="417"/>
    </location>
</feature>
<feature type="compositionally biased region" description="Basic and acidic residues" evidence="1">
    <location>
        <begin position="22"/>
        <end position="50"/>
    </location>
</feature>
<evidence type="ECO:0000313" key="3">
    <source>
        <dbReference type="Proteomes" id="UP000037923"/>
    </source>
</evidence>
<feature type="region of interest" description="Disordered" evidence="1">
    <location>
        <begin position="262"/>
        <end position="281"/>
    </location>
</feature>
<feature type="compositionally biased region" description="Low complexity" evidence="1">
    <location>
        <begin position="371"/>
        <end position="382"/>
    </location>
</feature>
<proteinExistence type="predicted"/>
<feature type="compositionally biased region" description="Basic and acidic residues" evidence="1">
    <location>
        <begin position="489"/>
        <end position="504"/>
    </location>
</feature>
<dbReference type="VEuPathDB" id="TriTrypDB:LpyrH10_18_0440"/>
<reference evidence="2 3" key="1">
    <citation type="submission" date="2015-07" db="EMBL/GenBank/DDBJ databases">
        <title>High-quality genome of monoxenous trypanosomatid Leptomonas pyrrhocoris.</title>
        <authorList>
            <person name="Flegontov P."/>
            <person name="Butenko A."/>
            <person name="Firsov S."/>
            <person name="Vlcek C."/>
            <person name="Logacheva M.D."/>
            <person name="Field M."/>
            <person name="Filatov D."/>
            <person name="Flegontova O."/>
            <person name="Gerasimov E."/>
            <person name="Jackson A.P."/>
            <person name="Kelly S."/>
            <person name="Opperdoes F."/>
            <person name="O'Reilly A."/>
            <person name="Votypka J."/>
            <person name="Yurchenko V."/>
            <person name="Lukes J."/>
        </authorList>
    </citation>
    <scope>NUCLEOTIDE SEQUENCE [LARGE SCALE GENOMIC DNA]</scope>
    <source>
        <strain evidence="2">H10</strain>
    </source>
</reference>
<feature type="compositionally biased region" description="Basic and acidic residues" evidence="1">
    <location>
        <begin position="59"/>
        <end position="69"/>
    </location>
</feature>
<dbReference type="OrthoDB" id="266466at2759"/>
<sequence>MVYKPKNNKWSRMLAARKLAAAERRKEVEERHSEEAEADAAFDRRDEGGARDAAATAHSKKDGEGRLSDSADAPTSTGVHQNSSGPQTAVSIYSTGSIGPQEQSENDCCTAHTEHTPLLTRLNEPPACGESTCVLRDIAQLPRVVDAFCVPSPCFEASLEGLPAVSDAPIYIAYTLQMEASAAREAATVFGVWDARSDGGCLQLVRWSAEAHPAAEPPLPLSSTTSSSGLQELVMYVDAEGRCFMLAPSSVVSVGQADISQKGEESTVDQKMRRSNDVDQSVDGGVEAAAPVDEGSPYAYWLIPAFLKDHFMALLLAQRRWHVAGSAGVKSESLREPLPSFAVQPHASQWILTSTAAAAHEDRVARSVDEAASVSAPPAQLAPSPPLKVGRKKKKAEKRRRAATTPPQSDPVIVNAEAAPSQADVSATYRIPYVVKVTRLAASAGDASTDEGATSSQLIASRTFRLPSSAVFYVGNRLTPFPPDYVLQDAKREKDGDEAPRQPR</sequence>
<dbReference type="EMBL" id="LGTL01000018">
    <property type="protein sequence ID" value="KPA76938.1"/>
    <property type="molecule type" value="Genomic_DNA"/>
</dbReference>
<keyword evidence="3" id="KW-1185">Reference proteome</keyword>
<accession>A0A0N0DT38</accession>
<comment type="caution">
    <text evidence="2">The sequence shown here is derived from an EMBL/GenBank/DDBJ whole genome shotgun (WGS) entry which is preliminary data.</text>
</comment>
<dbReference type="Proteomes" id="UP000037923">
    <property type="component" value="Unassembled WGS sequence"/>
</dbReference>
<evidence type="ECO:0000256" key="1">
    <source>
        <dbReference type="SAM" id="MobiDB-lite"/>
    </source>
</evidence>
<evidence type="ECO:0000313" key="2">
    <source>
        <dbReference type="EMBL" id="KPA76938.1"/>
    </source>
</evidence>
<gene>
    <name evidence="2" type="ORF">ABB37_07317</name>
</gene>
<feature type="compositionally biased region" description="Polar residues" evidence="1">
    <location>
        <begin position="73"/>
        <end position="107"/>
    </location>
</feature>